<feature type="region of interest" description="Disordered" evidence="1">
    <location>
        <begin position="47"/>
        <end position="95"/>
    </location>
</feature>
<protein>
    <submittedName>
        <fullName evidence="2">Uncharacterized protein</fullName>
    </submittedName>
</protein>
<proteinExistence type="predicted"/>
<reference evidence="2" key="1">
    <citation type="journal article" date="2023" name="Science">
        <title>Genome structures resolve the early diversification of teleost fishes.</title>
        <authorList>
            <person name="Parey E."/>
            <person name="Louis A."/>
            <person name="Montfort J."/>
            <person name="Bouchez O."/>
            <person name="Roques C."/>
            <person name="Iampietro C."/>
            <person name="Lluch J."/>
            <person name="Castinel A."/>
            <person name="Donnadieu C."/>
            <person name="Desvignes T."/>
            <person name="Floi Bucao C."/>
            <person name="Jouanno E."/>
            <person name="Wen M."/>
            <person name="Mejri S."/>
            <person name="Dirks R."/>
            <person name="Jansen H."/>
            <person name="Henkel C."/>
            <person name="Chen W.J."/>
            <person name="Zahm M."/>
            <person name="Cabau C."/>
            <person name="Klopp C."/>
            <person name="Thompson A.W."/>
            <person name="Robinson-Rechavi M."/>
            <person name="Braasch I."/>
            <person name="Lecointre G."/>
            <person name="Bobe J."/>
            <person name="Postlethwait J.H."/>
            <person name="Berthelot C."/>
            <person name="Roest Crollius H."/>
            <person name="Guiguen Y."/>
        </authorList>
    </citation>
    <scope>NUCLEOTIDE SEQUENCE</scope>
    <source>
        <strain evidence="2">WJC10195</strain>
    </source>
</reference>
<evidence type="ECO:0000256" key="1">
    <source>
        <dbReference type="SAM" id="MobiDB-lite"/>
    </source>
</evidence>
<name>A0A9Q1EAP7_SYNKA</name>
<accession>A0A9Q1EAP7</accession>
<keyword evidence="3" id="KW-1185">Reference proteome</keyword>
<evidence type="ECO:0000313" key="2">
    <source>
        <dbReference type="EMBL" id="KAJ8335373.1"/>
    </source>
</evidence>
<sequence length="95" mass="10573">MRPKSHAAQNPKLKAMLHASNAFSWSILTTARGKFLSSTHARVSRIRPRFQLQECPGTPQRQDALSHGGRQGPPPSKRAAYTSRRSGPRRSQKAQ</sequence>
<comment type="caution">
    <text evidence="2">The sequence shown here is derived from an EMBL/GenBank/DDBJ whole genome shotgun (WGS) entry which is preliminary data.</text>
</comment>
<dbReference type="EMBL" id="JAINUF010000020">
    <property type="protein sequence ID" value="KAJ8335373.1"/>
    <property type="molecule type" value="Genomic_DNA"/>
</dbReference>
<evidence type="ECO:0000313" key="3">
    <source>
        <dbReference type="Proteomes" id="UP001152622"/>
    </source>
</evidence>
<feature type="compositionally biased region" description="Basic residues" evidence="1">
    <location>
        <begin position="86"/>
        <end position="95"/>
    </location>
</feature>
<organism evidence="2 3">
    <name type="scientific">Synaphobranchus kaupii</name>
    <name type="common">Kaup's arrowtooth eel</name>
    <dbReference type="NCBI Taxonomy" id="118154"/>
    <lineage>
        <taxon>Eukaryota</taxon>
        <taxon>Metazoa</taxon>
        <taxon>Chordata</taxon>
        <taxon>Craniata</taxon>
        <taxon>Vertebrata</taxon>
        <taxon>Euteleostomi</taxon>
        <taxon>Actinopterygii</taxon>
        <taxon>Neopterygii</taxon>
        <taxon>Teleostei</taxon>
        <taxon>Anguilliformes</taxon>
        <taxon>Synaphobranchidae</taxon>
        <taxon>Synaphobranchus</taxon>
    </lineage>
</organism>
<dbReference type="AlphaFoldDB" id="A0A9Q1EAP7"/>
<dbReference type="Proteomes" id="UP001152622">
    <property type="component" value="Chromosome 20"/>
</dbReference>
<gene>
    <name evidence="2" type="ORF">SKAU_G00387150</name>
</gene>